<dbReference type="GO" id="GO:0016787">
    <property type="term" value="F:hydrolase activity"/>
    <property type="evidence" value="ECO:0007669"/>
    <property type="project" value="UniProtKB-KW"/>
</dbReference>
<evidence type="ECO:0000256" key="8">
    <source>
        <dbReference type="ARBA" id="ARBA00022989"/>
    </source>
</evidence>
<dbReference type="Pfam" id="PF02669">
    <property type="entry name" value="KdpC"/>
    <property type="match status" value="1"/>
</dbReference>
<sequence length="188" mass="20665">MKKHILPAIKLTAMCIILFAVVYPALVFAMAQLAPNHGKGKTVEFNNKKYYSNIGQAFTEDRYFSSRPSAVDYNSAGSGGSNKGPSNKEYLQQVQVRIDTLMMKNPGLVKSQIPADLVTASGSGLDPNFSVQAAKVQVKRIAKIRNIDESKINQLIEKNTEKPLLGIFGPEKINVLKLNIALDEITKK</sequence>
<accession>A0A0Q3K8G8</accession>
<evidence type="ECO:0000256" key="10">
    <source>
        <dbReference type="ARBA" id="ARBA00023136"/>
    </source>
</evidence>
<dbReference type="PIRSF" id="PIRSF001296">
    <property type="entry name" value="K_ATPase_KdpC"/>
    <property type="match status" value="1"/>
</dbReference>
<keyword evidence="10 11" id="KW-0472">Membrane</keyword>
<dbReference type="STRING" id="452084.AR438_09970"/>
<dbReference type="GO" id="GO:0005524">
    <property type="term" value="F:ATP binding"/>
    <property type="evidence" value="ECO:0007669"/>
    <property type="project" value="UniProtKB-UniRule"/>
</dbReference>
<dbReference type="GO" id="GO:0005886">
    <property type="term" value="C:plasma membrane"/>
    <property type="evidence" value="ECO:0007669"/>
    <property type="project" value="UniProtKB-SubCell"/>
</dbReference>
<dbReference type="GO" id="GO:0008556">
    <property type="term" value="F:P-type potassium transmembrane transporter activity"/>
    <property type="evidence" value="ECO:0007669"/>
    <property type="project" value="InterPro"/>
</dbReference>
<comment type="similarity">
    <text evidence="11">Belongs to the KdpC family.</text>
</comment>
<dbReference type="PANTHER" id="PTHR30042:SF2">
    <property type="entry name" value="POTASSIUM-TRANSPORTING ATPASE KDPC SUBUNIT"/>
    <property type="match status" value="1"/>
</dbReference>
<keyword evidence="7 11" id="KW-0630">Potassium</keyword>
<gene>
    <name evidence="11" type="primary">kdpC</name>
    <name evidence="12" type="ORF">AR438_09970</name>
</gene>
<comment type="caution">
    <text evidence="12">The sequence shown here is derived from an EMBL/GenBank/DDBJ whole genome shotgun (WGS) entry which is preliminary data.</text>
</comment>
<keyword evidence="8 11" id="KW-1133">Transmembrane helix</keyword>
<evidence type="ECO:0000256" key="11">
    <source>
        <dbReference type="HAMAP-Rule" id="MF_00276"/>
    </source>
</evidence>
<evidence type="ECO:0000256" key="6">
    <source>
        <dbReference type="ARBA" id="ARBA00022840"/>
    </source>
</evidence>
<comment type="function">
    <text evidence="11">Part of the high-affinity ATP-driven potassium transport (or Kdp) system, which catalyzes the hydrolysis of ATP coupled with the electrogenic transport of potassium into the cytoplasm. This subunit acts as a catalytic chaperone that increases the ATP-binding affinity of the ATP-hydrolyzing subunit KdpB by the formation of a transient KdpB/KdpC/ATP ternary complex.</text>
</comment>
<keyword evidence="12" id="KW-0378">Hydrolase</keyword>
<evidence type="ECO:0000256" key="4">
    <source>
        <dbReference type="ARBA" id="ARBA00022692"/>
    </source>
</evidence>
<evidence type="ECO:0000256" key="3">
    <source>
        <dbReference type="ARBA" id="ARBA00022538"/>
    </source>
</evidence>
<dbReference type="PANTHER" id="PTHR30042">
    <property type="entry name" value="POTASSIUM-TRANSPORTING ATPASE C CHAIN"/>
    <property type="match status" value="1"/>
</dbReference>
<evidence type="ECO:0000256" key="7">
    <source>
        <dbReference type="ARBA" id="ARBA00022958"/>
    </source>
</evidence>
<keyword evidence="2 11" id="KW-1003">Cell membrane</keyword>
<protein>
    <recommendedName>
        <fullName evidence="11">Potassium-transporting ATPase KdpC subunit</fullName>
    </recommendedName>
    <alternativeName>
        <fullName evidence="11">ATP phosphohydrolase [potassium-transporting] C chain</fullName>
    </alternativeName>
    <alternativeName>
        <fullName evidence="11">Potassium-binding and translocating subunit C</fullName>
    </alternativeName>
    <alternativeName>
        <fullName evidence="11">Potassium-translocating ATPase C chain</fullName>
    </alternativeName>
</protein>
<keyword evidence="6 11" id="KW-0067">ATP-binding</keyword>
<dbReference type="AlphaFoldDB" id="A0A0Q3K8G8"/>
<evidence type="ECO:0000256" key="9">
    <source>
        <dbReference type="ARBA" id="ARBA00023065"/>
    </source>
</evidence>
<dbReference type="NCBIfam" id="NF010606">
    <property type="entry name" value="PRK14002.1"/>
    <property type="match status" value="1"/>
</dbReference>
<evidence type="ECO:0000256" key="1">
    <source>
        <dbReference type="ARBA" id="ARBA00022448"/>
    </source>
</evidence>
<keyword evidence="1 11" id="KW-0813">Transport</keyword>
<dbReference type="OrthoDB" id="9809491at2"/>
<evidence type="ECO:0000313" key="13">
    <source>
        <dbReference type="Proteomes" id="UP000051682"/>
    </source>
</evidence>
<keyword evidence="3 11" id="KW-0633">Potassium transport</keyword>
<keyword evidence="9 11" id="KW-0406">Ion transport</keyword>
<keyword evidence="5 11" id="KW-0547">Nucleotide-binding</keyword>
<dbReference type="RefSeq" id="WP_056014871.1">
    <property type="nucleotide sequence ID" value="NZ_LLYZ01000005.1"/>
</dbReference>
<proteinExistence type="inferred from homology"/>
<dbReference type="NCBIfam" id="NF001454">
    <property type="entry name" value="PRK00315.1"/>
    <property type="match status" value="1"/>
</dbReference>
<dbReference type="InterPro" id="IPR003820">
    <property type="entry name" value="KdpC"/>
</dbReference>
<evidence type="ECO:0000256" key="5">
    <source>
        <dbReference type="ARBA" id="ARBA00022741"/>
    </source>
</evidence>
<keyword evidence="13" id="KW-1185">Reference proteome</keyword>
<dbReference type="NCBIfam" id="TIGR00681">
    <property type="entry name" value="kdpC"/>
    <property type="match status" value="1"/>
</dbReference>
<dbReference type="Proteomes" id="UP000051682">
    <property type="component" value="Unassembled WGS sequence"/>
</dbReference>
<name>A0A0Q3K8G8_9FLAO</name>
<evidence type="ECO:0000256" key="2">
    <source>
        <dbReference type="ARBA" id="ARBA00022475"/>
    </source>
</evidence>
<dbReference type="EMBL" id="LLYZ01000005">
    <property type="protein sequence ID" value="KQK25907.1"/>
    <property type="molecule type" value="Genomic_DNA"/>
</dbReference>
<comment type="subcellular location">
    <subcellularLocation>
        <location evidence="11">Cell membrane</location>
        <topology evidence="11">Single-pass membrane protein</topology>
    </subcellularLocation>
</comment>
<dbReference type="HAMAP" id="MF_00276">
    <property type="entry name" value="KdpC"/>
    <property type="match status" value="1"/>
</dbReference>
<keyword evidence="4 11" id="KW-0812">Transmembrane</keyword>
<reference evidence="12 13" key="1">
    <citation type="submission" date="2015-10" db="EMBL/GenBank/DDBJ databases">
        <title>Chryseobacterium aquaticum genome.</title>
        <authorList>
            <person name="Newman J.D."/>
            <person name="Ferguson M.B."/>
            <person name="Miller J.R."/>
        </authorList>
    </citation>
    <scope>NUCLEOTIDE SEQUENCE [LARGE SCALE GENOMIC DNA]</scope>
    <source>
        <strain evidence="12 13">KCTC 12483</strain>
    </source>
</reference>
<evidence type="ECO:0000313" key="12">
    <source>
        <dbReference type="EMBL" id="KQK25907.1"/>
    </source>
</evidence>
<comment type="subunit">
    <text evidence="11">The system is composed of three essential subunits: KdpA, KdpB and KdpC.</text>
</comment>
<organism evidence="12 13">
    <name type="scientific">Chryseobacterium aquaticum</name>
    <dbReference type="NCBI Taxonomy" id="452084"/>
    <lineage>
        <taxon>Bacteria</taxon>
        <taxon>Pseudomonadati</taxon>
        <taxon>Bacteroidota</taxon>
        <taxon>Flavobacteriia</taxon>
        <taxon>Flavobacteriales</taxon>
        <taxon>Weeksellaceae</taxon>
        <taxon>Chryseobacterium group</taxon>
        <taxon>Chryseobacterium</taxon>
    </lineage>
</organism>